<evidence type="ECO:0000313" key="2">
    <source>
        <dbReference type="Proteomes" id="UP000698335"/>
    </source>
</evidence>
<dbReference type="SUPFAM" id="SSF55681">
    <property type="entry name" value="Class II aaRS and biotin synthetases"/>
    <property type="match status" value="1"/>
</dbReference>
<dbReference type="Gene3D" id="3.30.930.10">
    <property type="entry name" value="Bira Bifunctional Protein, Domain 2"/>
    <property type="match status" value="1"/>
</dbReference>
<comment type="caution">
    <text evidence="1">The sequence shown here is derived from an EMBL/GenBank/DDBJ whole genome shotgun (WGS) entry which is preliminary data.</text>
</comment>
<dbReference type="InterPro" id="IPR045864">
    <property type="entry name" value="aa-tRNA-synth_II/BPL/LPL"/>
</dbReference>
<accession>A0A930VZ13</accession>
<reference evidence="1" key="1">
    <citation type="submission" date="2020-04" db="EMBL/GenBank/DDBJ databases">
        <title>Deep metagenomics examines the oral microbiome during advanced dental caries in children, revealing novel taxa and co-occurrences with host molecules.</title>
        <authorList>
            <person name="Baker J.L."/>
            <person name="Morton J.T."/>
            <person name="Dinis M."/>
            <person name="Alvarez R."/>
            <person name="Tran N.C."/>
            <person name="Knight R."/>
            <person name="Edlund A."/>
        </authorList>
    </citation>
    <scope>NUCLEOTIDE SEQUENCE</scope>
    <source>
        <strain evidence="1">JCVI_38_bin.5</strain>
    </source>
</reference>
<organism evidence="1 2">
    <name type="scientific">Lancefieldella rimae</name>
    <dbReference type="NCBI Taxonomy" id="1383"/>
    <lineage>
        <taxon>Bacteria</taxon>
        <taxon>Bacillati</taxon>
        <taxon>Actinomycetota</taxon>
        <taxon>Coriobacteriia</taxon>
        <taxon>Coriobacteriales</taxon>
        <taxon>Atopobiaceae</taxon>
        <taxon>Lancefieldella</taxon>
    </lineage>
</organism>
<dbReference type="Proteomes" id="UP000698335">
    <property type="component" value="Unassembled WGS sequence"/>
</dbReference>
<gene>
    <name evidence="1" type="ORF">HXK26_01615</name>
</gene>
<dbReference type="EMBL" id="JABZGW010000037">
    <property type="protein sequence ID" value="MBF4807383.1"/>
    <property type="molecule type" value="Genomic_DNA"/>
</dbReference>
<sequence>MSVFDTVVKLAQTGEQAGVFLAEDSNGKSTDQGEKHVECALILRPDVPMQQVMGIPYVVAYGLAEALEDAVSNIGIAWPYGIVIGDTPVASIRAHAGYADGMFVVCGLTFDFEEFPEVEELLATGALSLTNLAQKAMATIGSWAENVKAGRAAAGPLAPILNEYFERVTLLGQTVDVVYPNGNVAYTAHFGGVDVWGRAIIVDGEGKETAITPEQASIRASR</sequence>
<name>A0A930VZ13_9ACTN</name>
<evidence type="ECO:0000313" key="1">
    <source>
        <dbReference type="EMBL" id="MBF4807383.1"/>
    </source>
</evidence>
<protein>
    <recommendedName>
        <fullName evidence="3">Biotin--[acetyl-CoA-carboxylase] ligase</fullName>
    </recommendedName>
</protein>
<dbReference type="AlphaFoldDB" id="A0A930VZ13"/>
<evidence type="ECO:0008006" key="3">
    <source>
        <dbReference type="Google" id="ProtNLM"/>
    </source>
</evidence>
<proteinExistence type="predicted"/>